<evidence type="ECO:0000313" key="2">
    <source>
        <dbReference type="EMBL" id="KAG2440370.1"/>
    </source>
</evidence>
<protein>
    <submittedName>
        <fullName evidence="2">Uncharacterized protein</fullName>
    </submittedName>
</protein>
<organism evidence="2 3">
    <name type="scientific">Chlamydomonas incerta</name>
    <dbReference type="NCBI Taxonomy" id="51695"/>
    <lineage>
        <taxon>Eukaryota</taxon>
        <taxon>Viridiplantae</taxon>
        <taxon>Chlorophyta</taxon>
        <taxon>core chlorophytes</taxon>
        <taxon>Chlorophyceae</taxon>
        <taxon>CS clade</taxon>
        <taxon>Chlamydomonadales</taxon>
        <taxon>Chlamydomonadaceae</taxon>
        <taxon>Chlamydomonas</taxon>
    </lineage>
</organism>
<feature type="region of interest" description="Disordered" evidence="1">
    <location>
        <begin position="104"/>
        <end position="125"/>
    </location>
</feature>
<evidence type="ECO:0000256" key="1">
    <source>
        <dbReference type="SAM" id="MobiDB-lite"/>
    </source>
</evidence>
<reference evidence="2" key="1">
    <citation type="journal article" date="2020" name="bioRxiv">
        <title>Comparative genomics of Chlamydomonas.</title>
        <authorList>
            <person name="Craig R.J."/>
            <person name="Hasan A.R."/>
            <person name="Ness R.W."/>
            <person name="Keightley P.D."/>
        </authorList>
    </citation>
    <scope>NUCLEOTIDE SEQUENCE</scope>
    <source>
        <strain evidence="2">SAG 7.73</strain>
    </source>
</reference>
<feature type="compositionally biased region" description="Gly residues" evidence="1">
    <location>
        <begin position="106"/>
        <end position="119"/>
    </location>
</feature>
<evidence type="ECO:0000313" key="3">
    <source>
        <dbReference type="Proteomes" id="UP000650467"/>
    </source>
</evidence>
<sequence>MHAHYEPVVSALLENLLKDAHERAEFCRKDAAEAAFDHRGRVESVWDDYLCTPNVTAAVAALRRHRDHAERQDRDMDLSFYAREVHHAAAAGYRNALAALEARSTPGGGGGGGSGGISGGPEPNLSQPASARLTLLLATAGGKPGSSLEQTLTLTEGCDSPGCALAPHAHAQVCARAEAACETLEAKVVAAAGGEITYSVRWAGPMYYYQLQAVVPLTRGAAPATVYGGYFASSVPLAV</sequence>
<dbReference type="Proteomes" id="UP000650467">
    <property type="component" value="Unassembled WGS sequence"/>
</dbReference>
<dbReference type="AlphaFoldDB" id="A0A835TK87"/>
<accession>A0A835TK87</accession>
<name>A0A835TK87_CHLIN</name>
<keyword evidence="3" id="KW-1185">Reference proteome</keyword>
<dbReference type="OrthoDB" id="10600776at2759"/>
<dbReference type="EMBL" id="JAEHOC010000007">
    <property type="protein sequence ID" value="KAG2440370.1"/>
    <property type="molecule type" value="Genomic_DNA"/>
</dbReference>
<proteinExistence type="predicted"/>
<gene>
    <name evidence="2" type="ORF">HXX76_004475</name>
</gene>
<comment type="caution">
    <text evidence="2">The sequence shown here is derived from an EMBL/GenBank/DDBJ whole genome shotgun (WGS) entry which is preliminary data.</text>
</comment>